<evidence type="ECO:0008006" key="7">
    <source>
        <dbReference type="Google" id="ProtNLM"/>
    </source>
</evidence>
<keyword evidence="2" id="KW-0489">Methyltransferase</keyword>
<evidence type="ECO:0000313" key="6">
    <source>
        <dbReference type="Proteomes" id="UP000606974"/>
    </source>
</evidence>
<keyword evidence="4" id="KW-0949">S-adenosyl-L-methionine</keyword>
<proteinExistence type="predicted"/>
<evidence type="ECO:0000256" key="1">
    <source>
        <dbReference type="ARBA" id="ARBA00022553"/>
    </source>
</evidence>
<dbReference type="InterPro" id="IPR008854">
    <property type="entry name" value="TPMT"/>
</dbReference>
<gene>
    <name evidence="5" type="ORF">GJ744_004747</name>
</gene>
<dbReference type="AlphaFoldDB" id="A0A8H7A9C6"/>
<accession>A0A8H7A9C6</accession>
<dbReference type="SUPFAM" id="SSF53335">
    <property type="entry name" value="S-adenosyl-L-methionine-dependent methyltransferases"/>
    <property type="match status" value="1"/>
</dbReference>
<dbReference type="Proteomes" id="UP000606974">
    <property type="component" value="Unassembled WGS sequence"/>
</dbReference>
<evidence type="ECO:0000256" key="2">
    <source>
        <dbReference type="ARBA" id="ARBA00022603"/>
    </source>
</evidence>
<keyword evidence="1" id="KW-0597">Phosphoprotein</keyword>
<reference evidence="5" key="1">
    <citation type="submission" date="2020-02" db="EMBL/GenBank/DDBJ databases">
        <authorList>
            <person name="Palmer J.M."/>
        </authorList>
    </citation>
    <scope>NUCLEOTIDE SEQUENCE</scope>
    <source>
        <strain evidence="5">EPUS1.4</strain>
        <tissue evidence="5">Thallus</tissue>
    </source>
</reference>
<evidence type="ECO:0000256" key="3">
    <source>
        <dbReference type="ARBA" id="ARBA00022679"/>
    </source>
</evidence>
<dbReference type="PANTHER" id="PTHR32183:SF11">
    <property type="entry name" value="THIOL METHYLTRANSFERASE 2-RELATED"/>
    <property type="match status" value="1"/>
</dbReference>
<dbReference type="Pfam" id="PF05724">
    <property type="entry name" value="TPMT"/>
    <property type="match status" value="1"/>
</dbReference>
<dbReference type="InterPro" id="IPR029063">
    <property type="entry name" value="SAM-dependent_MTases_sf"/>
</dbReference>
<dbReference type="OrthoDB" id="276151at2759"/>
<dbReference type="CDD" id="cd02440">
    <property type="entry name" value="AdoMet_MTases"/>
    <property type="match status" value="1"/>
</dbReference>
<dbReference type="GO" id="GO:0032259">
    <property type="term" value="P:methylation"/>
    <property type="evidence" value="ECO:0007669"/>
    <property type="project" value="UniProtKB-KW"/>
</dbReference>
<evidence type="ECO:0000256" key="4">
    <source>
        <dbReference type="ARBA" id="ARBA00022691"/>
    </source>
</evidence>
<keyword evidence="6" id="KW-1185">Reference proteome</keyword>
<name>A0A8H7A9C6_9EURO</name>
<comment type="caution">
    <text evidence="5">The sequence shown here is derived from an EMBL/GenBank/DDBJ whole genome shotgun (WGS) entry which is preliminary data.</text>
</comment>
<keyword evidence="3" id="KW-0808">Transferase</keyword>
<organism evidence="5 6">
    <name type="scientific">Endocarpon pusillum</name>
    <dbReference type="NCBI Taxonomy" id="364733"/>
    <lineage>
        <taxon>Eukaryota</taxon>
        <taxon>Fungi</taxon>
        <taxon>Dikarya</taxon>
        <taxon>Ascomycota</taxon>
        <taxon>Pezizomycotina</taxon>
        <taxon>Eurotiomycetes</taxon>
        <taxon>Chaetothyriomycetidae</taxon>
        <taxon>Verrucariales</taxon>
        <taxon>Verrucariaceae</taxon>
        <taxon>Endocarpon</taxon>
    </lineage>
</organism>
<evidence type="ECO:0000313" key="5">
    <source>
        <dbReference type="EMBL" id="KAF7502986.1"/>
    </source>
</evidence>
<dbReference type="EMBL" id="JAACFV010000204">
    <property type="protein sequence ID" value="KAF7502986.1"/>
    <property type="molecule type" value="Genomic_DNA"/>
</dbReference>
<dbReference type="GO" id="GO:0008757">
    <property type="term" value="F:S-adenosylmethionine-dependent methyltransferase activity"/>
    <property type="evidence" value="ECO:0007669"/>
    <property type="project" value="InterPro"/>
</dbReference>
<sequence>MSSNQVKESVIEARTRLQGHFAEFSGDKYGQGWEDLWAKGDFLPWDKGAPNPALIDTLRERQNIIGNAMVEVDGKLRRKRALVPGCGRGVDVLLLKGFGYEAIGLEYSETAVKACRKNEEEHGSEYQTYDEMLGEGSAQFVVGDFFQDDWLAQIGGSEKRFDLIYDYTFFCALSPSLRPNWAKRMSQLLGPAPYSNLICLEFPTYKPLSTGGPPFGSSPEAYMAHLGCPGQQIPYDEHGHVQTAAPDEATEDALLRVAHWHPERTHAVGKDENGTVRDFVSIWRHR</sequence>
<dbReference type="PANTHER" id="PTHR32183">
    <property type="match status" value="1"/>
</dbReference>
<dbReference type="Gene3D" id="3.40.50.150">
    <property type="entry name" value="Vaccinia Virus protein VP39"/>
    <property type="match status" value="1"/>
</dbReference>
<dbReference type="PROSITE" id="PS51585">
    <property type="entry name" value="SAM_MT_TPMT"/>
    <property type="match status" value="1"/>
</dbReference>
<protein>
    <recommendedName>
        <fullName evidence="7">Thiol methyltransferase</fullName>
    </recommendedName>
</protein>